<dbReference type="InterPro" id="IPR036209">
    <property type="entry name" value="YwmB-like_sf"/>
</dbReference>
<name>A0ABV4BKH5_9CLOT</name>
<keyword evidence="2" id="KW-1185">Reference proteome</keyword>
<dbReference type="SUPFAM" id="SSF143842">
    <property type="entry name" value="YwmB-like"/>
    <property type="match status" value="1"/>
</dbReference>
<evidence type="ECO:0000313" key="2">
    <source>
        <dbReference type="Proteomes" id="UP001564657"/>
    </source>
</evidence>
<comment type="caution">
    <text evidence="1">The sequence shown here is derived from an EMBL/GenBank/DDBJ whole genome shotgun (WGS) entry which is preliminary data.</text>
</comment>
<evidence type="ECO:0000313" key="1">
    <source>
        <dbReference type="EMBL" id="MEY7999303.1"/>
    </source>
</evidence>
<accession>A0ABV4BKH5</accession>
<gene>
    <name evidence="1" type="ORF">AB8U03_03675</name>
</gene>
<protein>
    <recommendedName>
        <fullName evidence="3">TATA-box binding protein</fullName>
    </recommendedName>
</protein>
<reference evidence="1 2" key="1">
    <citation type="submission" date="2024-08" db="EMBL/GenBank/DDBJ databases">
        <title>Clostridium lapicellarii sp. nov., and Clostridium renhuaiense sp. nov., two species isolated from the mud in a fermentation cellar used for producing sauce-flavour Chinese liquors.</title>
        <authorList>
            <person name="Yang F."/>
            <person name="Wang H."/>
            <person name="Chen L.Q."/>
            <person name="Zhou N."/>
            <person name="Lu J.J."/>
            <person name="Pu X.X."/>
            <person name="Wan B."/>
            <person name="Wang L."/>
            <person name="Liu S.J."/>
        </authorList>
    </citation>
    <scope>NUCLEOTIDE SEQUENCE [LARGE SCALE GENOMIC DNA]</scope>
    <source>
        <strain evidence="1 2">MT-5</strain>
    </source>
</reference>
<dbReference type="RefSeq" id="WP_369703190.1">
    <property type="nucleotide sequence ID" value="NZ_JBGEWD010000002.1"/>
</dbReference>
<dbReference type="Proteomes" id="UP001564657">
    <property type="component" value="Unassembled WGS sequence"/>
</dbReference>
<sequence>MKNIKVLFCLLLCIFSFQYYVKAYGSTMNNLSSQKETISDERKMDLFKYILDDTHSTAEECGVMAIFNTDESGEKVVNKIFDKLLKYKKLNNNILKNNDVYSIEFDGNCINGYIESIKYENHNIITVNVVEKHSDYKLPYLKSMIEESLSNIGEKCQYYQYVKAKTQKGNVATVNKKLENILKNIGTSNIKTIPLNGGYSSTANTHMFDPMQSDGDFIDFNYSVVKYSTGTYIIMGTPEIMTTY</sequence>
<dbReference type="EMBL" id="JBGEWD010000002">
    <property type="protein sequence ID" value="MEY7999303.1"/>
    <property type="molecule type" value="Genomic_DNA"/>
</dbReference>
<evidence type="ECO:0008006" key="3">
    <source>
        <dbReference type="Google" id="ProtNLM"/>
    </source>
</evidence>
<organism evidence="1 2">
    <name type="scientific">Clostridium moutaii</name>
    <dbReference type="NCBI Taxonomy" id="3240932"/>
    <lineage>
        <taxon>Bacteria</taxon>
        <taxon>Bacillati</taxon>
        <taxon>Bacillota</taxon>
        <taxon>Clostridia</taxon>
        <taxon>Eubacteriales</taxon>
        <taxon>Clostridiaceae</taxon>
        <taxon>Clostridium</taxon>
    </lineage>
</organism>
<proteinExistence type="predicted"/>